<feature type="non-terminal residue" evidence="2">
    <location>
        <position position="1"/>
    </location>
</feature>
<evidence type="ECO:0000256" key="1">
    <source>
        <dbReference type="SAM" id="MobiDB-lite"/>
    </source>
</evidence>
<accession>A0A9W8QPX1</accession>
<name>A0A9W8QPX1_9HYPO</name>
<organism evidence="2 3">
    <name type="scientific">Fusarium falciforme</name>
    <dbReference type="NCBI Taxonomy" id="195108"/>
    <lineage>
        <taxon>Eukaryota</taxon>
        <taxon>Fungi</taxon>
        <taxon>Dikarya</taxon>
        <taxon>Ascomycota</taxon>
        <taxon>Pezizomycotina</taxon>
        <taxon>Sordariomycetes</taxon>
        <taxon>Hypocreomycetidae</taxon>
        <taxon>Hypocreales</taxon>
        <taxon>Nectriaceae</taxon>
        <taxon>Fusarium</taxon>
        <taxon>Fusarium solani species complex</taxon>
    </lineage>
</organism>
<gene>
    <name evidence="2" type="ORF">NW755_014913</name>
</gene>
<proteinExistence type="predicted"/>
<keyword evidence="3" id="KW-1185">Reference proteome</keyword>
<sequence length="152" mass="16464">YLEFQCFAYLTKLYIEMNMAELIKKVVRATQHGDKDGRSTSGIGPSGKSSRTTDVPRGGISEENGRSRFSGLISRGASKASPTRYTAHIELGSTEDVSTSRQHGQGSSQPPQPTIGIHKTVITEIVSSKVEDDDTPRSESSSTRQLNGKYGV</sequence>
<dbReference type="Proteomes" id="UP001152087">
    <property type="component" value="Unassembled WGS sequence"/>
</dbReference>
<dbReference type="AlphaFoldDB" id="A0A9W8QPX1"/>
<feature type="compositionally biased region" description="Polar residues" evidence="1">
    <location>
        <begin position="39"/>
        <end position="53"/>
    </location>
</feature>
<comment type="caution">
    <text evidence="2">The sequence shown here is derived from an EMBL/GenBank/DDBJ whole genome shotgun (WGS) entry which is preliminary data.</text>
</comment>
<reference evidence="2" key="1">
    <citation type="submission" date="2022-09" db="EMBL/GenBank/DDBJ databases">
        <title>Fusarium specimens isolated from Avocado Roots.</title>
        <authorList>
            <person name="Stajich J."/>
            <person name="Roper C."/>
            <person name="Heimlech-Rivalta G."/>
        </authorList>
    </citation>
    <scope>NUCLEOTIDE SEQUENCE</scope>
    <source>
        <strain evidence="2">A02</strain>
    </source>
</reference>
<protein>
    <submittedName>
        <fullName evidence="2">Uncharacterized protein</fullName>
    </submittedName>
</protein>
<evidence type="ECO:0000313" key="2">
    <source>
        <dbReference type="EMBL" id="KAJ4175429.1"/>
    </source>
</evidence>
<dbReference type="EMBL" id="JAOQAV010000659">
    <property type="protein sequence ID" value="KAJ4175429.1"/>
    <property type="molecule type" value="Genomic_DNA"/>
</dbReference>
<feature type="region of interest" description="Disordered" evidence="1">
    <location>
        <begin position="31"/>
        <end position="152"/>
    </location>
</feature>
<evidence type="ECO:0000313" key="3">
    <source>
        <dbReference type="Proteomes" id="UP001152087"/>
    </source>
</evidence>